<organism evidence="1 2">
    <name type="scientific">Candidatus Methanoperedens nitratireducens</name>
    <dbReference type="NCBI Taxonomy" id="1392998"/>
    <lineage>
        <taxon>Archaea</taxon>
        <taxon>Methanobacteriati</taxon>
        <taxon>Methanobacteriota</taxon>
        <taxon>Stenosarchaea group</taxon>
        <taxon>Methanomicrobia</taxon>
        <taxon>Methanosarcinales</taxon>
        <taxon>ANME-2 cluster</taxon>
        <taxon>Candidatus Methanoperedentaceae</taxon>
        <taxon>Candidatus Methanoperedens</taxon>
    </lineage>
</organism>
<dbReference type="Proteomes" id="UP000050360">
    <property type="component" value="Unassembled WGS sequence"/>
</dbReference>
<evidence type="ECO:0000313" key="2">
    <source>
        <dbReference type="Proteomes" id="UP000050360"/>
    </source>
</evidence>
<dbReference type="EMBL" id="LKCM01000258">
    <property type="protein sequence ID" value="KPQ42200.1"/>
    <property type="molecule type" value="Genomic_DNA"/>
</dbReference>
<name>A0A0P7ZFA0_9EURY</name>
<dbReference type="AlphaFoldDB" id="A0A0P7ZFA0"/>
<sequence>MIDKEISGKLYDPKRKMKCKQRICQIPKSWFKAMYEGIRKRSDVRNPSSIVASIWRRLSPSKRAEIRRKEEKGRSFKYDLPLPEDHATKGTGTVRLVKPFKLAEVQVNVNYDVYDRILKSGLFEKMKRNDGSIALVKRCKSSSGNCNIFIDRM</sequence>
<gene>
    <name evidence="1" type="ORF">MPEBLZ_03250</name>
</gene>
<evidence type="ECO:0000313" key="1">
    <source>
        <dbReference type="EMBL" id="KPQ42200.1"/>
    </source>
</evidence>
<protein>
    <submittedName>
        <fullName evidence="1">Uncharacterized protein</fullName>
    </submittedName>
</protein>
<accession>A0A0P7ZFA0</accession>
<comment type="caution">
    <text evidence="1">The sequence shown here is derived from an EMBL/GenBank/DDBJ whole genome shotgun (WGS) entry which is preliminary data.</text>
</comment>
<reference evidence="1 2" key="1">
    <citation type="submission" date="2015-09" db="EMBL/GenBank/DDBJ databases">
        <title>A metagenomics-based metabolic model of nitrate-dependent anaerobic oxidation of methane by Methanoperedens-like archaea.</title>
        <authorList>
            <person name="Arshad A."/>
            <person name="Speth D.R."/>
            <person name="De Graaf R.M."/>
            <person name="Op Den Camp H.J."/>
            <person name="Jetten M.S."/>
            <person name="Welte C.U."/>
        </authorList>
    </citation>
    <scope>NUCLEOTIDE SEQUENCE [LARGE SCALE GENOMIC DNA]</scope>
</reference>
<proteinExistence type="predicted"/>